<dbReference type="PANTHER" id="PTHR30258">
    <property type="entry name" value="TYPE II SECRETION SYSTEM PROTEIN GSPE-RELATED"/>
    <property type="match status" value="1"/>
</dbReference>
<evidence type="ECO:0000256" key="2">
    <source>
        <dbReference type="ARBA" id="ARBA00022741"/>
    </source>
</evidence>
<feature type="domain" description="Bacterial type II secretion system protein E" evidence="4">
    <location>
        <begin position="110"/>
        <end position="436"/>
    </location>
</feature>
<dbReference type="Gene3D" id="3.40.50.300">
    <property type="entry name" value="P-loop containing nucleotide triphosphate hydrolases"/>
    <property type="match status" value="1"/>
</dbReference>
<dbReference type="AlphaFoldDB" id="A0AB39XAT0"/>
<dbReference type="EMBL" id="CP165718">
    <property type="protein sequence ID" value="XDV10296.1"/>
    <property type="molecule type" value="Genomic_DNA"/>
</dbReference>
<evidence type="ECO:0000256" key="1">
    <source>
        <dbReference type="ARBA" id="ARBA00006611"/>
    </source>
</evidence>
<proteinExistence type="inferred from homology"/>
<organism evidence="5">
    <name type="scientific">Pseudidiomarina sp. PP-1MA</name>
    <dbReference type="NCBI Taxonomy" id="3237706"/>
    <lineage>
        <taxon>Bacteria</taxon>
        <taxon>Pseudomonadati</taxon>
        <taxon>Pseudomonadota</taxon>
        <taxon>Gammaproteobacteria</taxon>
        <taxon>Alteromonadales</taxon>
        <taxon>Idiomarinaceae</taxon>
        <taxon>Pseudidiomarina</taxon>
    </lineage>
</organism>
<evidence type="ECO:0000256" key="3">
    <source>
        <dbReference type="ARBA" id="ARBA00022840"/>
    </source>
</evidence>
<dbReference type="RefSeq" id="WP_369743669.1">
    <property type="nucleotide sequence ID" value="NZ_CP165718.1"/>
</dbReference>
<dbReference type="InterPro" id="IPR001482">
    <property type="entry name" value="T2SS/T4SS_dom"/>
</dbReference>
<gene>
    <name evidence="5" type="ORF">AB8S08_03600</name>
</gene>
<dbReference type="InterPro" id="IPR027417">
    <property type="entry name" value="P-loop_NTPase"/>
</dbReference>
<comment type="similarity">
    <text evidence="1">Belongs to the GSP E family.</text>
</comment>
<evidence type="ECO:0000259" key="4">
    <source>
        <dbReference type="Pfam" id="PF00437"/>
    </source>
</evidence>
<dbReference type="GO" id="GO:0016887">
    <property type="term" value="F:ATP hydrolysis activity"/>
    <property type="evidence" value="ECO:0007669"/>
    <property type="project" value="TreeGrafter"/>
</dbReference>
<dbReference type="Pfam" id="PF00437">
    <property type="entry name" value="T2SSE"/>
    <property type="match status" value="1"/>
</dbReference>
<reference evidence="5" key="1">
    <citation type="submission" date="2024-07" db="EMBL/GenBank/DDBJ databases">
        <title>Whole genome sequence of bacterial strains from algal surface.</title>
        <authorList>
            <person name="Kumar P."/>
        </authorList>
    </citation>
    <scope>NUCLEOTIDE SEQUENCE</scope>
    <source>
        <strain evidence="5">PP-1MA</strain>
    </source>
</reference>
<name>A0AB39XAT0_9GAMM</name>
<dbReference type="GO" id="GO:0005524">
    <property type="term" value="F:ATP binding"/>
    <property type="evidence" value="ECO:0007669"/>
    <property type="project" value="UniProtKB-KW"/>
</dbReference>
<sequence length="467" mass="51483">MLMLPEDQVLQCQIFLPSLTECLRISERPQQPDNAVLVTNEGLLLCSLVAWQESALEIINLLQFTYHQGLQVRLRMLAPARAIRAALHDALAQTQQTSSHANQPLDQTRAQQALEDLVQQALVISASDIHLVFTPRQALLAFRVHGRLIGQAERNRETMAAAIAASLNTRSDDFRELFDEQRLSAASISITVAHQNQPQRIRLRVQKSPTRDGFAVTMRLQNEQQRVVELGQLGLTAKVHRQLLELLLQPAGMILIAGPTGQGKTTTLAAINWVIPRTAKVISLEDPIEIIQPHIEQKPVIADHAELNFANMVKVALREDPDVISISEIRDAATAKAAYTAALTGHLVTATVHAHDTFGVLQRLLDLGLSAESLAQVGVLRGILAQRLQSTVCQACVAHPQAPCAVCHGARVSGRQLLTEFLVIDEKVRLALRQGELEQCRKHLLQLGWLSLEQQLGETLEEPLCNA</sequence>
<dbReference type="GO" id="GO:0005886">
    <property type="term" value="C:plasma membrane"/>
    <property type="evidence" value="ECO:0007669"/>
    <property type="project" value="TreeGrafter"/>
</dbReference>
<keyword evidence="3" id="KW-0067">ATP-binding</keyword>
<dbReference type="Gene3D" id="3.30.450.90">
    <property type="match status" value="1"/>
</dbReference>
<dbReference type="PANTHER" id="PTHR30258:SF2">
    <property type="entry name" value="COMG OPERON PROTEIN 1"/>
    <property type="match status" value="1"/>
</dbReference>
<evidence type="ECO:0000313" key="5">
    <source>
        <dbReference type="EMBL" id="XDV10296.1"/>
    </source>
</evidence>
<protein>
    <submittedName>
        <fullName evidence="5">GspE/PulE family protein</fullName>
    </submittedName>
</protein>
<keyword evidence="2" id="KW-0547">Nucleotide-binding</keyword>
<dbReference type="SUPFAM" id="SSF52540">
    <property type="entry name" value="P-loop containing nucleoside triphosphate hydrolases"/>
    <property type="match status" value="1"/>
</dbReference>
<accession>A0AB39XAT0</accession>